<comment type="similarity">
    <text evidence="4">Belongs to the class I-like SAM-binding methyltransferase superfamily. Cation-dependent O-methyltransferase family.</text>
</comment>
<dbReference type="InterPro" id="IPR029063">
    <property type="entry name" value="SAM-dependent_MTases_sf"/>
</dbReference>
<dbReference type="Gene3D" id="3.40.50.150">
    <property type="entry name" value="Vaccinia Virus protein VP39"/>
    <property type="match status" value="1"/>
</dbReference>
<dbReference type="CDD" id="cd02440">
    <property type="entry name" value="AdoMet_MTases"/>
    <property type="match status" value="1"/>
</dbReference>
<keyword evidence="6" id="KW-1185">Reference proteome</keyword>
<evidence type="ECO:0000313" key="6">
    <source>
        <dbReference type="Proteomes" id="UP000663879"/>
    </source>
</evidence>
<evidence type="ECO:0000256" key="3">
    <source>
        <dbReference type="ARBA" id="ARBA00022691"/>
    </source>
</evidence>
<name>A0A813XCN9_9BILA</name>
<dbReference type="OrthoDB" id="10251242at2759"/>
<dbReference type="GO" id="GO:0008171">
    <property type="term" value="F:O-methyltransferase activity"/>
    <property type="evidence" value="ECO:0007669"/>
    <property type="project" value="InterPro"/>
</dbReference>
<dbReference type="EMBL" id="CAJNOC010001420">
    <property type="protein sequence ID" value="CAF0863406.1"/>
    <property type="molecule type" value="Genomic_DNA"/>
</dbReference>
<dbReference type="InterPro" id="IPR050362">
    <property type="entry name" value="Cation-dep_OMT"/>
</dbReference>
<dbReference type="AlphaFoldDB" id="A0A813XCN9"/>
<dbReference type="PROSITE" id="PS51682">
    <property type="entry name" value="SAM_OMT_I"/>
    <property type="match status" value="1"/>
</dbReference>
<evidence type="ECO:0000313" key="5">
    <source>
        <dbReference type="EMBL" id="CAF0863406.1"/>
    </source>
</evidence>
<proteinExistence type="inferred from homology"/>
<dbReference type="Pfam" id="PF01596">
    <property type="entry name" value="Methyltransf_3"/>
    <property type="match status" value="1"/>
</dbReference>
<sequence length="218" mass="24520">MQTKSFQSKDPIQTYINEHSLRLTPQQVKLIERTKSHPNSGMLGSTDEAQFFQLLLKAMNAKKIIEVGAFTGYTTLTMALALPDDAEIVCCDITDEYLARDILTEAGVDHKIKVEIGPATETLERMLKEGKEGQYDFAFIDADKQNYLNYYELCLKLIRKGGVIAIDNVLWSGSVIDESVQDISTKAIRKLNEFVKNDKRVDISMLKLGDGTTFCLKL</sequence>
<evidence type="ECO:0000256" key="2">
    <source>
        <dbReference type="ARBA" id="ARBA00022679"/>
    </source>
</evidence>
<accession>A0A813XCN9</accession>
<dbReference type="PANTHER" id="PTHR10509">
    <property type="entry name" value="O-METHYLTRANSFERASE-RELATED"/>
    <property type="match status" value="1"/>
</dbReference>
<protein>
    <submittedName>
        <fullName evidence="5">Uncharacterized protein</fullName>
    </submittedName>
</protein>
<evidence type="ECO:0000256" key="4">
    <source>
        <dbReference type="ARBA" id="ARBA00023453"/>
    </source>
</evidence>
<dbReference type="SUPFAM" id="SSF53335">
    <property type="entry name" value="S-adenosyl-L-methionine-dependent methyltransferases"/>
    <property type="match status" value="1"/>
</dbReference>
<reference evidence="5" key="1">
    <citation type="submission" date="2021-02" db="EMBL/GenBank/DDBJ databases">
        <authorList>
            <person name="Nowell W R."/>
        </authorList>
    </citation>
    <scope>NUCLEOTIDE SEQUENCE</scope>
    <source>
        <strain evidence="5">Ploen Becks lab</strain>
    </source>
</reference>
<gene>
    <name evidence="5" type="ORF">OXX778_LOCUS9554</name>
</gene>
<dbReference type="PANTHER" id="PTHR10509:SF14">
    <property type="entry name" value="CAFFEOYL-COA O-METHYLTRANSFERASE 3-RELATED"/>
    <property type="match status" value="1"/>
</dbReference>
<dbReference type="InterPro" id="IPR002935">
    <property type="entry name" value="SAM_O-MeTrfase"/>
</dbReference>
<dbReference type="GO" id="GO:0008757">
    <property type="term" value="F:S-adenosylmethionine-dependent methyltransferase activity"/>
    <property type="evidence" value="ECO:0007669"/>
    <property type="project" value="TreeGrafter"/>
</dbReference>
<keyword evidence="1" id="KW-0489">Methyltransferase</keyword>
<keyword evidence="3" id="KW-0949">S-adenosyl-L-methionine</keyword>
<comment type="caution">
    <text evidence="5">The sequence shown here is derived from an EMBL/GenBank/DDBJ whole genome shotgun (WGS) entry which is preliminary data.</text>
</comment>
<keyword evidence="2" id="KW-0808">Transferase</keyword>
<organism evidence="5 6">
    <name type="scientific">Brachionus calyciflorus</name>
    <dbReference type="NCBI Taxonomy" id="104777"/>
    <lineage>
        <taxon>Eukaryota</taxon>
        <taxon>Metazoa</taxon>
        <taxon>Spiralia</taxon>
        <taxon>Gnathifera</taxon>
        <taxon>Rotifera</taxon>
        <taxon>Eurotatoria</taxon>
        <taxon>Monogononta</taxon>
        <taxon>Pseudotrocha</taxon>
        <taxon>Ploima</taxon>
        <taxon>Brachionidae</taxon>
        <taxon>Brachionus</taxon>
    </lineage>
</organism>
<dbReference type="GO" id="GO:0032259">
    <property type="term" value="P:methylation"/>
    <property type="evidence" value="ECO:0007669"/>
    <property type="project" value="UniProtKB-KW"/>
</dbReference>
<evidence type="ECO:0000256" key="1">
    <source>
        <dbReference type="ARBA" id="ARBA00022603"/>
    </source>
</evidence>
<dbReference type="Proteomes" id="UP000663879">
    <property type="component" value="Unassembled WGS sequence"/>
</dbReference>